<name>A0ABT5TFD5_9RHOB</name>
<dbReference type="SUPFAM" id="SSF46785">
    <property type="entry name" value="Winged helix' DNA-binding domain"/>
    <property type="match status" value="1"/>
</dbReference>
<keyword evidence="3" id="KW-0804">Transcription</keyword>
<feature type="domain" description="HTH deoR-type" evidence="4">
    <location>
        <begin position="3"/>
        <end position="58"/>
    </location>
</feature>
<dbReference type="Pfam" id="PF08220">
    <property type="entry name" value="HTH_DeoR"/>
    <property type="match status" value="1"/>
</dbReference>
<dbReference type="InterPro" id="IPR036390">
    <property type="entry name" value="WH_DNA-bd_sf"/>
</dbReference>
<evidence type="ECO:0000256" key="2">
    <source>
        <dbReference type="ARBA" id="ARBA00023125"/>
    </source>
</evidence>
<sequence>MWQEERRQRLRALLATFGGVSIDRVTEEFGVSRETIRRDLLEMEQDGELKRVRGGAIPQAELREPPYAERQSVRLREKRQIAVSAASLVEAGQTLMLDAGSTTAILSERLAQLSGMTIITNSVDVANRIGTPDSLQDRRNKVVLIGGRFTVQPPATFGASAINEIMRYHADIAFLSPFGLDARSGATSYDPDEAEIARAMVACSKKTIMLADYSKLGVVSRVSYCTIDALDTIILDRSAQTHVEMANFKQKNANIVFATKRTA</sequence>
<dbReference type="Gene3D" id="3.40.50.1360">
    <property type="match status" value="1"/>
</dbReference>
<dbReference type="RefSeq" id="WP_274354484.1">
    <property type="nucleotide sequence ID" value="NZ_JAQZSM010000063.1"/>
</dbReference>
<dbReference type="InterPro" id="IPR050313">
    <property type="entry name" value="Carb_Metab_HTH_regulators"/>
</dbReference>
<dbReference type="InterPro" id="IPR018356">
    <property type="entry name" value="Tscrpt_reg_HTH_DeoR_CS"/>
</dbReference>
<evidence type="ECO:0000313" key="5">
    <source>
        <dbReference type="EMBL" id="MDD7973823.1"/>
    </source>
</evidence>
<dbReference type="PROSITE" id="PS00894">
    <property type="entry name" value="HTH_DEOR_1"/>
    <property type="match status" value="1"/>
</dbReference>
<dbReference type="PRINTS" id="PR00037">
    <property type="entry name" value="HTHLACR"/>
</dbReference>
<dbReference type="InterPro" id="IPR037171">
    <property type="entry name" value="NagB/RpiA_transferase-like"/>
</dbReference>
<organism evidence="5 6">
    <name type="scientific">Roseinatronobacter alkalisoli</name>
    <dbReference type="NCBI Taxonomy" id="3028235"/>
    <lineage>
        <taxon>Bacteria</taxon>
        <taxon>Pseudomonadati</taxon>
        <taxon>Pseudomonadota</taxon>
        <taxon>Alphaproteobacteria</taxon>
        <taxon>Rhodobacterales</taxon>
        <taxon>Paracoccaceae</taxon>
        <taxon>Roseinatronobacter</taxon>
    </lineage>
</organism>
<dbReference type="Pfam" id="PF00455">
    <property type="entry name" value="DeoRC"/>
    <property type="match status" value="1"/>
</dbReference>
<dbReference type="SUPFAM" id="SSF100950">
    <property type="entry name" value="NagB/RpiA/CoA transferase-like"/>
    <property type="match status" value="1"/>
</dbReference>
<comment type="caution">
    <text evidence="5">The sequence shown here is derived from an EMBL/GenBank/DDBJ whole genome shotgun (WGS) entry which is preliminary data.</text>
</comment>
<dbReference type="PANTHER" id="PTHR30363">
    <property type="entry name" value="HTH-TYPE TRANSCRIPTIONAL REGULATOR SRLR-RELATED"/>
    <property type="match status" value="1"/>
</dbReference>
<evidence type="ECO:0000313" key="6">
    <source>
        <dbReference type="Proteomes" id="UP001431784"/>
    </source>
</evidence>
<dbReference type="InterPro" id="IPR001034">
    <property type="entry name" value="DeoR_HTH"/>
</dbReference>
<dbReference type="PROSITE" id="PS51000">
    <property type="entry name" value="HTH_DEOR_2"/>
    <property type="match status" value="1"/>
</dbReference>
<reference evidence="5" key="1">
    <citation type="submission" date="2023-02" db="EMBL/GenBank/DDBJ databases">
        <title>Description of Roseinatronobacter alkalisoli sp. nov., an alkaliphilic bacerium isolated from soda soil.</title>
        <authorList>
            <person name="Wei W."/>
        </authorList>
    </citation>
    <scope>NUCLEOTIDE SEQUENCE</scope>
    <source>
        <strain evidence="5">HJB301</strain>
    </source>
</reference>
<dbReference type="SMART" id="SM00420">
    <property type="entry name" value="HTH_DEOR"/>
    <property type="match status" value="1"/>
</dbReference>
<evidence type="ECO:0000256" key="3">
    <source>
        <dbReference type="ARBA" id="ARBA00023163"/>
    </source>
</evidence>
<dbReference type="SMART" id="SM01134">
    <property type="entry name" value="DeoRC"/>
    <property type="match status" value="1"/>
</dbReference>
<dbReference type="InterPro" id="IPR036388">
    <property type="entry name" value="WH-like_DNA-bd_sf"/>
</dbReference>
<proteinExistence type="predicted"/>
<evidence type="ECO:0000256" key="1">
    <source>
        <dbReference type="ARBA" id="ARBA00023015"/>
    </source>
</evidence>
<keyword evidence="2 5" id="KW-0238">DNA-binding</keyword>
<keyword evidence="6" id="KW-1185">Reference proteome</keyword>
<accession>A0ABT5TFD5</accession>
<evidence type="ECO:0000259" key="4">
    <source>
        <dbReference type="PROSITE" id="PS51000"/>
    </source>
</evidence>
<dbReference type="Gene3D" id="1.10.10.10">
    <property type="entry name" value="Winged helix-like DNA-binding domain superfamily/Winged helix DNA-binding domain"/>
    <property type="match status" value="1"/>
</dbReference>
<keyword evidence="1" id="KW-0805">Transcription regulation</keyword>
<dbReference type="GO" id="GO:0003677">
    <property type="term" value="F:DNA binding"/>
    <property type="evidence" value="ECO:0007669"/>
    <property type="project" value="UniProtKB-KW"/>
</dbReference>
<dbReference type="Proteomes" id="UP001431784">
    <property type="component" value="Unassembled WGS sequence"/>
</dbReference>
<dbReference type="EMBL" id="JAQZSM010000063">
    <property type="protein sequence ID" value="MDD7973823.1"/>
    <property type="molecule type" value="Genomic_DNA"/>
</dbReference>
<dbReference type="PANTHER" id="PTHR30363:SF44">
    <property type="entry name" value="AGA OPERON TRANSCRIPTIONAL REPRESSOR-RELATED"/>
    <property type="match status" value="1"/>
</dbReference>
<gene>
    <name evidence="5" type="ORF">PUT78_22530</name>
</gene>
<dbReference type="InterPro" id="IPR014036">
    <property type="entry name" value="DeoR-like_C"/>
</dbReference>
<protein>
    <submittedName>
        <fullName evidence="5">DeoR/GlpR family DNA-binding transcription regulator</fullName>
    </submittedName>
</protein>